<accession>A0A0D0CU98</accession>
<dbReference type="InterPro" id="IPR036396">
    <property type="entry name" value="Cyt_P450_sf"/>
</dbReference>
<dbReference type="InParanoid" id="A0A0D0CU98"/>
<dbReference type="PANTHER" id="PTHR46300:SF2">
    <property type="entry name" value="CYTOCHROME P450 MONOOXYGENASE ALNH-RELATED"/>
    <property type="match status" value="1"/>
</dbReference>
<gene>
    <name evidence="13" type="ORF">PAXRUDRAFT_835919</name>
</gene>
<dbReference type="OrthoDB" id="2789670at2759"/>
<dbReference type="PANTHER" id="PTHR46300">
    <property type="entry name" value="P450, PUTATIVE (EUROFUNG)-RELATED-RELATED"/>
    <property type="match status" value="1"/>
</dbReference>
<evidence type="ECO:0000256" key="2">
    <source>
        <dbReference type="ARBA" id="ARBA00004167"/>
    </source>
</evidence>
<dbReference type="InterPro" id="IPR002401">
    <property type="entry name" value="Cyt_P450_E_grp-I"/>
</dbReference>
<evidence type="ECO:0000256" key="11">
    <source>
        <dbReference type="ARBA" id="ARBA00023033"/>
    </source>
</evidence>
<dbReference type="Pfam" id="PF00067">
    <property type="entry name" value="p450"/>
    <property type="match status" value="1"/>
</dbReference>
<comment type="cofactor">
    <cofactor evidence="1">
        <name>heme</name>
        <dbReference type="ChEBI" id="CHEBI:30413"/>
    </cofactor>
</comment>
<dbReference type="Gene3D" id="1.10.630.10">
    <property type="entry name" value="Cytochrome P450"/>
    <property type="match status" value="1"/>
</dbReference>
<evidence type="ECO:0000256" key="5">
    <source>
        <dbReference type="ARBA" id="ARBA00022617"/>
    </source>
</evidence>
<organism evidence="13 14">
    <name type="scientific">Paxillus rubicundulus Ve08.2h10</name>
    <dbReference type="NCBI Taxonomy" id="930991"/>
    <lineage>
        <taxon>Eukaryota</taxon>
        <taxon>Fungi</taxon>
        <taxon>Dikarya</taxon>
        <taxon>Basidiomycota</taxon>
        <taxon>Agaricomycotina</taxon>
        <taxon>Agaricomycetes</taxon>
        <taxon>Agaricomycetidae</taxon>
        <taxon>Boletales</taxon>
        <taxon>Paxilineae</taxon>
        <taxon>Paxillaceae</taxon>
        <taxon>Paxillus</taxon>
    </lineage>
</organism>
<reference evidence="13 14" key="1">
    <citation type="submission" date="2014-04" db="EMBL/GenBank/DDBJ databases">
        <authorList>
            <consortium name="DOE Joint Genome Institute"/>
            <person name="Kuo A."/>
            <person name="Kohler A."/>
            <person name="Jargeat P."/>
            <person name="Nagy L.G."/>
            <person name="Floudas D."/>
            <person name="Copeland A."/>
            <person name="Barry K.W."/>
            <person name="Cichocki N."/>
            <person name="Veneault-Fourrey C."/>
            <person name="LaButti K."/>
            <person name="Lindquist E.A."/>
            <person name="Lipzen A."/>
            <person name="Lundell T."/>
            <person name="Morin E."/>
            <person name="Murat C."/>
            <person name="Sun H."/>
            <person name="Tunlid A."/>
            <person name="Henrissat B."/>
            <person name="Grigoriev I.V."/>
            <person name="Hibbett D.S."/>
            <person name="Martin F."/>
            <person name="Nordberg H.P."/>
            <person name="Cantor M.N."/>
            <person name="Hua S.X."/>
        </authorList>
    </citation>
    <scope>NUCLEOTIDE SEQUENCE [LARGE SCALE GENOMIC DNA]</scope>
    <source>
        <strain evidence="13 14">Ve08.2h10</strain>
    </source>
</reference>
<comment type="similarity">
    <text evidence="4">Belongs to the cytochrome P450 family.</text>
</comment>
<dbReference type="GO" id="GO:0004497">
    <property type="term" value="F:monooxygenase activity"/>
    <property type="evidence" value="ECO:0007669"/>
    <property type="project" value="UniProtKB-KW"/>
</dbReference>
<dbReference type="HOGENOM" id="CLU_001570_20_3_1"/>
<reference evidence="14" key="2">
    <citation type="submission" date="2015-01" db="EMBL/GenBank/DDBJ databases">
        <title>Evolutionary Origins and Diversification of the Mycorrhizal Mutualists.</title>
        <authorList>
            <consortium name="DOE Joint Genome Institute"/>
            <consortium name="Mycorrhizal Genomics Consortium"/>
            <person name="Kohler A."/>
            <person name="Kuo A."/>
            <person name="Nagy L.G."/>
            <person name="Floudas D."/>
            <person name="Copeland A."/>
            <person name="Barry K.W."/>
            <person name="Cichocki N."/>
            <person name="Veneault-Fourrey C."/>
            <person name="LaButti K."/>
            <person name="Lindquist E.A."/>
            <person name="Lipzen A."/>
            <person name="Lundell T."/>
            <person name="Morin E."/>
            <person name="Murat C."/>
            <person name="Riley R."/>
            <person name="Ohm R."/>
            <person name="Sun H."/>
            <person name="Tunlid A."/>
            <person name="Henrissat B."/>
            <person name="Grigoriev I.V."/>
            <person name="Hibbett D.S."/>
            <person name="Martin F."/>
        </authorList>
    </citation>
    <scope>NUCLEOTIDE SEQUENCE [LARGE SCALE GENOMIC DNA]</scope>
    <source>
        <strain evidence="14">Ve08.2h10</strain>
    </source>
</reference>
<evidence type="ECO:0000313" key="14">
    <source>
        <dbReference type="Proteomes" id="UP000054538"/>
    </source>
</evidence>
<evidence type="ECO:0000313" key="13">
    <source>
        <dbReference type="EMBL" id="KIK74681.1"/>
    </source>
</evidence>
<comment type="subcellular location">
    <subcellularLocation>
        <location evidence="2">Membrane</location>
        <topology evidence="2">Single-pass membrane protein</topology>
    </subcellularLocation>
</comment>
<dbReference type="AlphaFoldDB" id="A0A0D0CU98"/>
<evidence type="ECO:0000256" key="3">
    <source>
        <dbReference type="ARBA" id="ARBA00005179"/>
    </source>
</evidence>
<dbReference type="InterPro" id="IPR001128">
    <property type="entry name" value="Cyt_P450"/>
</dbReference>
<keyword evidence="8" id="KW-1133">Transmembrane helix</keyword>
<dbReference type="GO" id="GO:0016020">
    <property type="term" value="C:membrane"/>
    <property type="evidence" value="ECO:0007669"/>
    <property type="project" value="UniProtKB-SubCell"/>
</dbReference>
<evidence type="ECO:0008006" key="15">
    <source>
        <dbReference type="Google" id="ProtNLM"/>
    </source>
</evidence>
<evidence type="ECO:0000256" key="1">
    <source>
        <dbReference type="ARBA" id="ARBA00001971"/>
    </source>
</evidence>
<dbReference type="SUPFAM" id="SSF48264">
    <property type="entry name" value="Cytochrome P450"/>
    <property type="match status" value="1"/>
</dbReference>
<evidence type="ECO:0000256" key="9">
    <source>
        <dbReference type="ARBA" id="ARBA00023002"/>
    </source>
</evidence>
<keyword evidence="14" id="KW-1185">Reference proteome</keyword>
<dbReference type="PRINTS" id="PR00463">
    <property type="entry name" value="EP450I"/>
</dbReference>
<dbReference type="GO" id="GO:0016705">
    <property type="term" value="F:oxidoreductase activity, acting on paired donors, with incorporation or reduction of molecular oxygen"/>
    <property type="evidence" value="ECO:0007669"/>
    <property type="project" value="InterPro"/>
</dbReference>
<keyword evidence="7" id="KW-0479">Metal-binding</keyword>
<keyword evidence="12" id="KW-0472">Membrane</keyword>
<evidence type="ECO:0000256" key="8">
    <source>
        <dbReference type="ARBA" id="ARBA00022989"/>
    </source>
</evidence>
<evidence type="ECO:0000256" key="4">
    <source>
        <dbReference type="ARBA" id="ARBA00010617"/>
    </source>
</evidence>
<comment type="pathway">
    <text evidence="3">Secondary metabolite biosynthesis.</text>
</comment>
<keyword evidence="10" id="KW-0408">Iron</keyword>
<dbReference type="InterPro" id="IPR050364">
    <property type="entry name" value="Cytochrome_P450_fung"/>
</dbReference>
<dbReference type="EMBL" id="KN828645">
    <property type="protein sequence ID" value="KIK74681.1"/>
    <property type="molecule type" value="Genomic_DNA"/>
</dbReference>
<name>A0A0D0CU98_9AGAM</name>
<dbReference type="GO" id="GO:0020037">
    <property type="term" value="F:heme binding"/>
    <property type="evidence" value="ECO:0007669"/>
    <property type="project" value="InterPro"/>
</dbReference>
<evidence type="ECO:0000256" key="6">
    <source>
        <dbReference type="ARBA" id="ARBA00022692"/>
    </source>
</evidence>
<protein>
    <recommendedName>
        <fullName evidence="15">Cytochrome P450</fullName>
    </recommendedName>
</protein>
<keyword evidence="5" id="KW-0349">Heme</keyword>
<dbReference type="GO" id="GO:0005506">
    <property type="term" value="F:iron ion binding"/>
    <property type="evidence" value="ECO:0007669"/>
    <property type="project" value="InterPro"/>
</dbReference>
<keyword evidence="9" id="KW-0560">Oxidoreductase</keyword>
<dbReference type="Proteomes" id="UP000054538">
    <property type="component" value="Unassembled WGS sequence"/>
</dbReference>
<dbReference type="STRING" id="930991.A0A0D0CU98"/>
<evidence type="ECO:0000256" key="10">
    <source>
        <dbReference type="ARBA" id="ARBA00023004"/>
    </source>
</evidence>
<proteinExistence type="inferred from homology"/>
<keyword evidence="6" id="KW-0812">Transmembrane</keyword>
<evidence type="ECO:0000256" key="7">
    <source>
        <dbReference type="ARBA" id="ARBA00022723"/>
    </source>
</evidence>
<evidence type="ECO:0000256" key="12">
    <source>
        <dbReference type="ARBA" id="ARBA00023136"/>
    </source>
</evidence>
<keyword evidence="11" id="KW-0503">Monooxygenase</keyword>
<sequence length="98" mass="10988">MLLMFVYHMMHHPEVQVCAQVEIDRVVGTQRLPDFGDRPSLPYIDALVRGTLRCHPILPIAIPHAPTEDDVYEGCRIPKGTTVMANIWKGGHYIPAGI</sequence>